<keyword evidence="5" id="KW-1185">Reference proteome</keyword>
<protein>
    <submittedName>
        <fullName evidence="4">Chitinase-domain containing protein</fullName>
    </submittedName>
</protein>
<accession>D7FL31</accession>
<dbReference type="InterPro" id="IPR011583">
    <property type="entry name" value="Chitinase_II/V-like_cat"/>
</dbReference>
<gene>
    <name evidence="4" type="ORF">Esi_0153_0024</name>
</gene>
<organism evidence="4 5">
    <name type="scientific">Ectocarpus siliculosus</name>
    <name type="common">Brown alga</name>
    <name type="synonym">Conferva siliculosa</name>
    <dbReference type="NCBI Taxonomy" id="2880"/>
    <lineage>
        <taxon>Eukaryota</taxon>
        <taxon>Sar</taxon>
        <taxon>Stramenopiles</taxon>
        <taxon>Ochrophyta</taxon>
        <taxon>PX clade</taxon>
        <taxon>Phaeophyceae</taxon>
        <taxon>Ectocarpales</taxon>
        <taxon>Ectocarpaceae</taxon>
        <taxon>Ectocarpus</taxon>
    </lineage>
</organism>
<dbReference type="eggNOG" id="KOG2091">
    <property type="taxonomic scope" value="Eukaryota"/>
</dbReference>
<dbReference type="PANTHER" id="PTHR46066:SF2">
    <property type="entry name" value="CHITINASE DOMAIN-CONTAINING PROTEIN 1"/>
    <property type="match status" value="1"/>
</dbReference>
<dbReference type="OMA" id="YSINERI"/>
<reference evidence="4 5" key="1">
    <citation type="journal article" date="2010" name="Nature">
        <title>The Ectocarpus genome and the independent evolution of multicellularity in brown algae.</title>
        <authorList>
            <person name="Cock J.M."/>
            <person name="Sterck L."/>
            <person name="Rouze P."/>
            <person name="Scornet D."/>
            <person name="Allen A.E."/>
            <person name="Amoutzias G."/>
            <person name="Anthouard V."/>
            <person name="Artiguenave F."/>
            <person name="Aury J.M."/>
            <person name="Badger J.H."/>
            <person name="Beszteri B."/>
            <person name="Billiau K."/>
            <person name="Bonnet E."/>
            <person name="Bothwell J.H."/>
            <person name="Bowler C."/>
            <person name="Boyen C."/>
            <person name="Brownlee C."/>
            <person name="Carrano C.J."/>
            <person name="Charrier B."/>
            <person name="Cho G.Y."/>
            <person name="Coelho S.M."/>
            <person name="Collen J."/>
            <person name="Corre E."/>
            <person name="Da Silva C."/>
            <person name="Delage L."/>
            <person name="Delaroque N."/>
            <person name="Dittami S.M."/>
            <person name="Doulbeau S."/>
            <person name="Elias M."/>
            <person name="Farnham G."/>
            <person name="Gachon C.M."/>
            <person name="Gschloessl B."/>
            <person name="Heesch S."/>
            <person name="Jabbari K."/>
            <person name="Jubin C."/>
            <person name="Kawai H."/>
            <person name="Kimura K."/>
            <person name="Kloareg B."/>
            <person name="Kupper F.C."/>
            <person name="Lang D."/>
            <person name="Le Bail A."/>
            <person name="Leblanc C."/>
            <person name="Lerouge P."/>
            <person name="Lohr M."/>
            <person name="Lopez P.J."/>
            <person name="Martens C."/>
            <person name="Maumus F."/>
            <person name="Michel G."/>
            <person name="Miranda-Saavedra D."/>
            <person name="Morales J."/>
            <person name="Moreau H."/>
            <person name="Motomura T."/>
            <person name="Nagasato C."/>
            <person name="Napoli C.A."/>
            <person name="Nelson D.R."/>
            <person name="Nyvall-Collen P."/>
            <person name="Peters A.F."/>
            <person name="Pommier C."/>
            <person name="Potin P."/>
            <person name="Poulain J."/>
            <person name="Quesneville H."/>
            <person name="Read B."/>
            <person name="Rensing S.A."/>
            <person name="Ritter A."/>
            <person name="Rousvoal S."/>
            <person name="Samanta M."/>
            <person name="Samson G."/>
            <person name="Schroeder D.C."/>
            <person name="Segurens B."/>
            <person name="Strittmatter M."/>
            <person name="Tonon T."/>
            <person name="Tregear J.W."/>
            <person name="Valentin K."/>
            <person name="von Dassow P."/>
            <person name="Yamagishi T."/>
            <person name="Van de Peer Y."/>
            <person name="Wincker P."/>
        </authorList>
    </citation>
    <scope>NUCLEOTIDE SEQUENCE [LARGE SCALE GENOMIC DNA]</scope>
    <source>
        <strain evidence="5">Ec32 / CCAP1310/4</strain>
    </source>
</reference>
<dbReference type="GO" id="GO:0012505">
    <property type="term" value="C:endomembrane system"/>
    <property type="evidence" value="ECO:0007669"/>
    <property type="project" value="TreeGrafter"/>
</dbReference>
<dbReference type="GO" id="GO:0070492">
    <property type="term" value="F:oligosaccharide binding"/>
    <property type="evidence" value="ECO:0007669"/>
    <property type="project" value="TreeGrafter"/>
</dbReference>
<feature type="domain" description="Chitinase II/V-like catalytic" evidence="3">
    <location>
        <begin position="139"/>
        <end position="463"/>
    </location>
</feature>
<dbReference type="InParanoid" id="D7FL31"/>
<keyword evidence="2" id="KW-0732">Signal</keyword>
<dbReference type="SUPFAM" id="SSF51445">
    <property type="entry name" value="(Trans)glycosidases"/>
    <property type="match status" value="1"/>
</dbReference>
<feature type="chain" id="PRO_5003095670" evidence="2">
    <location>
        <begin position="25"/>
        <end position="471"/>
    </location>
</feature>
<dbReference type="SMART" id="SM00636">
    <property type="entry name" value="Glyco_18"/>
    <property type="match status" value="1"/>
</dbReference>
<dbReference type="Gene3D" id="3.20.20.80">
    <property type="entry name" value="Glycosidases"/>
    <property type="match status" value="1"/>
</dbReference>
<evidence type="ECO:0000313" key="5">
    <source>
        <dbReference type="Proteomes" id="UP000002630"/>
    </source>
</evidence>
<proteinExistence type="inferred from homology"/>
<evidence type="ECO:0000313" key="4">
    <source>
        <dbReference type="EMBL" id="CBJ29568.1"/>
    </source>
</evidence>
<dbReference type="PANTHER" id="PTHR46066">
    <property type="entry name" value="CHITINASE DOMAIN-CONTAINING PROTEIN 1 FAMILY MEMBER"/>
    <property type="match status" value="1"/>
</dbReference>
<dbReference type="STRING" id="2880.D7FL31"/>
<dbReference type="EMBL" id="FN649728">
    <property type="protein sequence ID" value="CBJ29568.1"/>
    <property type="molecule type" value="Genomic_DNA"/>
</dbReference>
<dbReference type="EMBL" id="FN648087">
    <property type="protein sequence ID" value="CBJ29568.1"/>
    <property type="molecule type" value="Genomic_DNA"/>
</dbReference>
<dbReference type="GO" id="GO:0008061">
    <property type="term" value="F:chitin binding"/>
    <property type="evidence" value="ECO:0007669"/>
    <property type="project" value="InterPro"/>
</dbReference>
<dbReference type="Gene3D" id="3.10.50.10">
    <property type="match status" value="1"/>
</dbReference>
<evidence type="ECO:0000256" key="2">
    <source>
        <dbReference type="SAM" id="SignalP"/>
    </source>
</evidence>
<evidence type="ECO:0000259" key="3">
    <source>
        <dbReference type="SMART" id="SM00636"/>
    </source>
</evidence>
<dbReference type="Proteomes" id="UP000002630">
    <property type="component" value="Linkage Group LG03"/>
</dbReference>
<dbReference type="AlphaFoldDB" id="D7FL31"/>
<comment type="similarity">
    <text evidence="1">Belongs to the glycosyl hydrolase 18 family.</text>
</comment>
<feature type="signal peptide" evidence="2">
    <location>
        <begin position="1"/>
        <end position="24"/>
    </location>
</feature>
<dbReference type="InterPro" id="IPR029070">
    <property type="entry name" value="Chitinase_insertion_sf"/>
</dbReference>
<evidence type="ECO:0000256" key="1">
    <source>
        <dbReference type="ARBA" id="ARBA00009336"/>
    </source>
</evidence>
<dbReference type="OrthoDB" id="10254444at2759"/>
<name>D7FL31_ECTSI</name>
<sequence length="471" mass="51280">MFPRNSPLLLFAAVLLHGIPILHARRAIGRRGDVEVVEAVVDVGGTVGGTVCIGQDTDEWGEGDDDEDCEVVSPRESTAEEALDPGRLSDGALDGAVLQGPVSLSVRDRGLVTTEVSPASILREHQAWHSEEKKVNFGGETLGYVTPWHGGGYDFARTFRSKLTYVSPVWYQLRGGRERDPSQGGGNDSPFFHLAGGHDFDEAWVSDVRHGVGQGDGRNGEVTKIVPRVVLELRQGSALSQADLREMAELLVAEAVQRGYDGYVLDIPLSDGIEEFVSGIKRAASRMGEDLILIQSVRPGVSLSAHLTDRLVPLIHRFSLMTYDYRPSDNPQGASRGHRREGGGVPNSPLSWVRECVEAFAPGGRGSELRAKTLIGLPFYGYDNGRAITSGDVVSLLTGGNVLPAGLEWDSEWREHVLSYRERGAEGFQEHVATFPTLAFIQERIDLASELGVGLALWELGQGMPYWFDLL</sequence>
<dbReference type="InterPro" id="IPR017853">
    <property type="entry name" value="GH"/>
</dbReference>